<evidence type="ECO:0000256" key="11">
    <source>
        <dbReference type="ARBA" id="ARBA00022989"/>
    </source>
</evidence>
<dbReference type="PANTHER" id="PTHR11533:SF172">
    <property type="entry name" value="AMINOPEPTIDASE N"/>
    <property type="match status" value="1"/>
</dbReference>
<evidence type="ECO:0000256" key="2">
    <source>
        <dbReference type="ARBA" id="ARBA00004401"/>
    </source>
</evidence>
<keyword evidence="16" id="KW-0732">Signal</keyword>
<dbReference type="PRINTS" id="PR00756">
    <property type="entry name" value="ALADIPTASE"/>
</dbReference>
<dbReference type="InterPro" id="IPR027268">
    <property type="entry name" value="Peptidase_M4/M1_CTD_sf"/>
</dbReference>
<feature type="chain" id="PRO_5034799967" description="Peptidase M1 membrane alanine aminopeptidase domain-containing protein" evidence="16">
    <location>
        <begin position="19"/>
        <end position="170"/>
    </location>
</feature>
<evidence type="ECO:0000256" key="9">
    <source>
        <dbReference type="ARBA" id="ARBA00022833"/>
    </source>
</evidence>
<evidence type="ECO:0000256" key="16">
    <source>
        <dbReference type="SAM" id="SignalP"/>
    </source>
</evidence>
<dbReference type="GO" id="GO:0005737">
    <property type="term" value="C:cytoplasm"/>
    <property type="evidence" value="ECO:0007669"/>
    <property type="project" value="TreeGrafter"/>
</dbReference>
<dbReference type="InterPro" id="IPR014782">
    <property type="entry name" value="Peptidase_M1_dom"/>
</dbReference>
<evidence type="ECO:0000256" key="8">
    <source>
        <dbReference type="ARBA" id="ARBA00022801"/>
    </source>
</evidence>
<keyword evidence="9" id="KW-0862">Zinc</keyword>
<keyword evidence="13" id="KW-0472">Membrane</keyword>
<feature type="signal peptide" evidence="16">
    <location>
        <begin position="1"/>
        <end position="18"/>
    </location>
</feature>
<proteinExistence type="inferred from homology"/>
<comment type="similarity">
    <text evidence="3">Belongs to the peptidase M1 family.</text>
</comment>
<protein>
    <recommendedName>
        <fullName evidence="17">Peptidase M1 membrane alanine aminopeptidase domain-containing protein</fullName>
    </recommendedName>
</protein>
<evidence type="ECO:0000256" key="5">
    <source>
        <dbReference type="ARBA" id="ARBA00022670"/>
    </source>
</evidence>
<dbReference type="GO" id="GO:0006508">
    <property type="term" value="P:proteolysis"/>
    <property type="evidence" value="ECO:0007669"/>
    <property type="project" value="UniProtKB-KW"/>
</dbReference>
<keyword evidence="7" id="KW-0479">Metal-binding</keyword>
<dbReference type="AlphaFoldDB" id="A0A8C6TH92"/>
<accession>A0A8C6TH92</accession>
<evidence type="ECO:0000256" key="4">
    <source>
        <dbReference type="ARBA" id="ARBA00022475"/>
    </source>
</evidence>
<dbReference type="GO" id="GO:0043171">
    <property type="term" value="P:peptide catabolic process"/>
    <property type="evidence" value="ECO:0007669"/>
    <property type="project" value="TreeGrafter"/>
</dbReference>
<evidence type="ECO:0000256" key="6">
    <source>
        <dbReference type="ARBA" id="ARBA00022692"/>
    </source>
</evidence>
<keyword evidence="8" id="KW-0378">Hydrolase</keyword>
<comment type="subcellular location">
    <subcellularLocation>
        <location evidence="2">Cell membrane</location>
        <topology evidence="2">Single-pass type II membrane protein</topology>
    </subcellularLocation>
</comment>
<organism evidence="18 19">
    <name type="scientific">Neogobius melanostomus</name>
    <name type="common">round goby</name>
    <dbReference type="NCBI Taxonomy" id="47308"/>
    <lineage>
        <taxon>Eukaryota</taxon>
        <taxon>Metazoa</taxon>
        <taxon>Chordata</taxon>
        <taxon>Craniata</taxon>
        <taxon>Vertebrata</taxon>
        <taxon>Euteleostomi</taxon>
        <taxon>Actinopterygii</taxon>
        <taxon>Neopterygii</taxon>
        <taxon>Teleostei</taxon>
        <taxon>Neoteleostei</taxon>
        <taxon>Acanthomorphata</taxon>
        <taxon>Gobiaria</taxon>
        <taxon>Gobiiformes</taxon>
        <taxon>Gobioidei</taxon>
        <taxon>Gobiidae</taxon>
        <taxon>Benthophilinae</taxon>
        <taxon>Neogobiini</taxon>
        <taxon>Neogobius</taxon>
    </lineage>
</organism>
<sequence>NVAFIFCLSLIEFTVSETALLYNSAVSSNGDQEWVATVIAHELAHMWFGNLVTTRWWNDLWLNEGFATYVSYLGANDAEPTWNMVSFDALASSHPLSSKEDEILRPEQINALFDAITYSKGAAVLRMLSEFITEKVFSKGLHTYLDTFKYKNTVYKDLWNHLQMVSDSIK</sequence>
<evidence type="ECO:0000256" key="1">
    <source>
        <dbReference type="ARBA" id="ARBA00001947"/>
    </source>
</evidence>
<dbReference type="SUPFAM" id="SSF55486">
    <property type="entry name" value="Metalloproteases ('zincins'), catalytic domain"/>
    <property type="match status" value="1"/>
</dbReference>
<keyword evidence="11" id="KW-1133">Transmembrane helix</keyword>
<dbReference type="GO" id="GO:0005615">
    <property type="term" value="C:extracellular space"/>
    <property type="evidence" value="ECO:0007669"/>
    <property type="project" value="TreeGrafter"/>
</dbReference>
<keyword evidence="19" id="KW-1185">Reference proteome</keyword>
<dbReference type="PANTHER" id="PTHR11533">
    <property type="entry name" value="PROTEASE M1 ZINC METALLOPROTEASE"/>
    <property type="match status" value="1"/>
</dbReference>
<dbReference type="GO" id="GO:0042277">
    <property type="term" value="F:peptide binding"/>
    <property type="evidence" value="ECO:0007669"/>
    <property type="project" value="TreeGrafter"/>
</dbReference>
<dbReference type="GO" id="GO:0005886">
    <property type="term" value="C:plasma membrane"/>
    <property type="evidence" value="ECO:0007669"/>
    <property type="project" value="UniProtKB-SubCell"/>
</dbReference>
<keyword evidence="15" id="KW-0325">Glycoprotein</keyword>
<evidence type="ECO:0000259" key="17">
    <source>
        <dbReference type="Pfam" id="PF01433"/>
    </source>
</evidence>
<keyword evidence="4" id="KW-1003">Cell membrane</keyword>
<evidence type="ECO:0000256" key="10">
    <source>
        <dbReference type="ARBA" id="ARBA00022968"/>
    </source>
</evidence>
<evidence type="ECO:0000256" key="12">
    <source>
        <dbReference type="ARBA" id="ARBA00023049"/>
    </source>
</evidence>
<dbReference type="InterPro" id="IPR001930">
    <property type="entry name" value="Peptidase_M1"/>
</dbReference>
<reference evidence="18" key="1">
    <citation type="submission" date="2025-08" db="UniProtKB">
        <authorList>
            <consortium name="Ensembl"/>
        </authorList>
    </citation>
    <scope>IDENTIFICATION</scope>
</reference>
<dbReference type="InterPro" id="IPR050344">
    <property type="entry name" value="Peptidase_M1_aminopeptidases"/>
</dbReference>
<name>A0A8C6TH92_9GOBI</name>
<comment type="cofactor">
    <cofactor evidence="1">
        <name>Zn(2+)</name>
        <dbReference type="ChEBI" id="CHEBI:29105"/>
    </cofactor>
</comment>
<dbReference type="Pfam" id="PF01433">
    <property type="entry name" value="Peptidase_M1"/>
    <property type="match status" value="1"/>
</dbReference>
<keyword evidence="12" id="KW-0482">Metalloprotease</keyword>
<dbReference type="Proteomes" id="UP000694523">
    <property type="component" value="Unplaced"/>
</dbReference>
<evidence type="ECO:0000256" key="15">
    <source>
        <dbReference type="ARBA" id="ARBA00023180"/>
    </source>
</evidence>
<evidence type="ECO:0000313" key="18">
    <source>
        <dbReference type="Ensembl" id="ENSNMLP00000021471.1"/>
    </source>
</evidence>
<keyword evidence="10" id="KW-0735">Signal-anchor</keyword>
<evidence type="ECO:0000313" key="19">
    <source>
        <dbReference type="Proteomes" id="UP000694523"/>
    </source>
</evidence>
<evidence type="ECO:0000256" key="13">
    <source>
        <dbReference type="ARBA" id="ARBA00023136"/>
    </source>
</evidence>
<keyword evidence="5" id="KW-0645">Protease</keyword>
<reference evidence="18" key="2">
    <citation type="submission" date="2025-09" db="UniProtKB">
        <authorList>
            <consortium name="Ensembl"/>
        </authorList>
    </citation>
    <scope>IDENTIFICATION</scope>
</reference>
<dbReference type="Ensembl" id="ENSNMLT00000024076.1">
    <property type="protein sequence ID" value="ENSNMLP00000021471.1"/>
    <property type="gene ID" value="ENSNMLG00000013944.1"/>
</dbReference>
<feature type="domain" description="Peptidase M1 membrane alanine aminopeptidase" evidence="17">
    <location>
        <begin position="14"/>
        <end position="166"/>
    </location>
</feature>
<evidence type="ECO:0000256" key="7">
    <source>
        <dbReference type="ARBA" id="ARBA00022723"/>
    </source>
</evidence>
<evidence type="ECO:0000256" key="14">
    <source>
        <dbReference type="ARBA" id="ARBA00023157"/>
    </source>
</evidence>
<dbReference type="GO" id="GO:0070006">
    <property type="term" value="F:metalloaminopeptidase activity"/>
    <property type="evidence" value="ECO:0007669"/>
    <property type="project" value="TreeGrafter"/>
</dbReference>
<keyword evidence="6" id="KW-0812">Transmembrane</keyword>
<keyword evidence="14" id="KW-1015">Disulfide bond</keyword>
<dbReference type="Gene3D" id="1.10.390.10">
    <property type="entry name" value="Neutral Protease Domain 2"/>
    <property type="match status" value="1"/>
</dbReference>
<evidence type="ECO:0000256" key="3">
    <source>
        <dbReference type="ARBA" id="ARBA00010136"/>
    </source>
</evidence>
<dbReference type="GO" id="GO:0008270">
    <property type="term" value="F:zinc ion binding"/>
    <property type="evidence" value="ECO:0007669"/>
    <property type="project" value="InterPro"/>
</dbReference>